<dbReference type="Proteomes" id="UP000094828">
    <property type="component" value="Unassembled WGS sequence"/>
</dbReference>
<evidence type="ECO:0000313" key="1">
    <source>
        <dbReference type="EMBL" id="ODA30030.1"/>
    </source>
</evidence>
<comment type="caution">
    <text evidence="1">The sequence shown here is derived from an EMBL/GenBank/DDBJ whole genome shotgun (WGS) entry which is preliminary data.</text>
</comment>
<protein>
    <submittedName>
        <fullName evidence="1">Uncharacterized protein</fullName>
    </submittedName>
</protein>
<reference evidence="1 2" key="1">
    <citation type="submission" date="2016-05" db="EMBL/GenBank/DDBJ databases">
        <title>Genomic and physiological characterization of Planctopirus sp. isolated from fresh water lake.</title>
        <authorList>
            <person name="Subhash Y."/>
            <person name="Ramana C."/>
        </authorList>
    </citation>
    <scope>NUCLEOTIDE SEQUENCE [LARGE SCALE GENOMIC DNA]</scope>
    <source>
        <strain evidence="1 2">JC280</strain>
    </source>
</reference>
<name>A0A1C3E9Y7_9PLAN</name>
<dbReference type="STRING" id="1841610.A6X21_06745"/>
<dbReference type="AlphaFoldDB" id="A0A1C3E9Y7"/>
<dbReference type="EMBL" id="LYDR01000116">
    <property type="protein sequence ID" value="ODA30030.1"/>
    <property type="molecule type" value="Genomic_DNA"/>
</dbReference>
<sequence length="77" mass="8440">MATVHSGWLFRRGVKSDVINRNRSANGKGALRTERFVVGLSSNQSAGGNAREHSPVLTFSSEKLPIQPWKARSGFDL</sequence>
<keyword evidence="2" id="KW-1185">Reference proteome</keyword>
<proteinExistence type="predicted"/>
<evidence type="ECO:0000313" key="2">
    <source>
        <dbReference type="Proteomes" id="UP000094828"/>
    </source>
</evidence>
<organism evidence="1 2">
    <name type="scientific">Planctopirus hydrillae</name>
    <dbReference type="NCBI Taxonomy" id="1841610"/>
    <lineage>
        <taxon>Bacteria</taxon>
        <taxon>Pseudomonadati</taxon>
        <taxon>Planctomycetota</taxon>
        <taxon>Planctomycetia</taxon>
        <taxon>Planctomycetales</taxon>
        <taxon>Planctomycetaceae</taxon>
        <taxon>Planctopirus</taxon>
    </lineage>
</organism>
<gene>
    <name evidence="1" type="ORF">A6X21_06745</name>
</gene>
<accession>A0A1C3E9Y7</accession>